<gene>
    <name evidence="2" type="ORF">A606_09380</name>
</gene>
<dbReference type="SUPFAM" id="SSF46955">
    <property type="entry name" value="Putative DNA-binding domain"/>
    <property type="match status" value="1"/>
</dbReference>
<dbReference type="EMBL" id="CP003696">
    <property type="protein sequence ID" value="AGP31515.1"/>
    <property type="molecule type" value="Genomic_DNA"/>
</dbReference>
<dbReference type="InterPro" id="IPR009061">
    <property type="entry name" value="DNA-bd_dom_put_sf"/>
</dbReference>
<dbReference type="AlphaFoldDB" id="S4XII4"/>
<accession>S4XII4</accession>
<dbReference type="RefSeq" id="WP_020441871.1">
    <property type="nucleotide sequence ID" value="NC_021663.1"/>
</dbReference>
<reference evidence="2 3" key="1">
    <citation type="submission" date="2012-06" db="EMBL/GenBank/DDBJ databases">
        <title>Complete genome sequence of Corynebacterium terpenotabidum Y-11 (=DSM 44721).</title>
        <authorList>
            <person name="Ruckert C."/>
            <person name="Albersmeier A."/>
            <person name="Al-Dilaimi A."/>
            <person name="Szczepanowski R."/>
            <person name="Kalinowski J."/>
        </authorList>
    </citation>
    <scope>NUCLEOTIDE SEQUENCE [LARGE SCALE GENOMIC DNA]</scope>
    <source>
        <strain evidence="2 3">Y-11</strain>
    </source>
</reference>
<dbReference type="KEGG" id="cter:A606_09380"/>
<dbReference type="Proteomes" id="UP000014809">
    <property type="component" value="Chromosome"/>
</dbReference>
<protein>
    <recommendedName>
        <fullName evidence="1">Helix-turn-helix domain-containing protein</fullName>
    </recommendedName>
</protein>
<sequence length="66" mass="7968">MIQINNERYLSHQDMAERFGVTRRTIRRWWYDGALPSPAYQGRTPYWPERELNAHLTSKFRSINNA</sequence>
<feature type="domain" description="Helix-turn-helix" evidence="1">
    <location>
        <begin position="9"/>
        <end position="58"/>
    </location>
</feature>
<dbReference type="InterPro" id="IPR041657">
    <property type="entry name" value="HTH_17"/>
</dbReference>
<evidence type="ECO:0000313" key="2">
    <source>
        <dbReference type="EMBL" id="AGP31515.1"/>
    </source>
</evidence>
<organism evidence="2 3">
    <name type="scientific">Corynebacterium terpenotabidum Y-11</name>
    <dbReference type="NCBI Taxonomy" id="1200352"/>
    <lineage>
        <taxon>Bacteria</taxon>
        <taxon>Bacillati</taxon>
        <taxon>Actinomycetota</taxon>
        <taxon>Actinomycetes</taxon>
        <taxon>Mycobacteriales</taxon>
        <taxon>Corynebacteriaceae</taxon>
        <taxon>Corynebacterium</taxon>
    </lineage>
</organism>
<dbReference type="OrthoDB" id="4275637at2"/>
<evidence type="ECO:0000259" key="1">
    <source>
        <dbReference type="Pfam" id="PF12728"/>
    </source>
</evidence>
<name>S4XII4_9CORY</name>
<proteinExistence type="predicted"/>
<dbReference type="PATRIC" id="fig|1200352.3.peg.1907"/>
<dbReference type="Pfam" id="PF12728">
    <property type="entry name" value="HTH_17"/>
    <property type="match status" value="1"/>
</dbReference>
<keyword evidence="3" id="KW-1185">Reference proteome</keyword>
<dbReference type="HOGENOM" id="CLU_2823838_0_0_11"/>
<evidence type="ECO:0000313" key="3">
    <source>
        <dbReference type="Proteomes" id="UP000014809"/>
    </source>
</evidence>